<gene>
    <name evidence="2" type="ORF">NE663_00520</name>
</gene>
<dbReference type="EMBL" id="JANGCH010000001">
    <property type="protein sequence ID" value="MCQ5120743.1"/>
    <property type="molecule type" value="Genomic_DNA"/>
</dbReference>
<evidence type="ECO:0000313" key="2">
    <source>
        <dbReference type="EMBL" id="MCQ5120743.1"/>
    </source>
</evidence>
<proteinExistence type="predicted"/>
<sequence length="135" mass="15606">MPNLRNYHILISHSWDYNSDYETIKGWLDDAKNFIWTNYSVPLSKPLDVDSKKELRNKLRTRIEKCSCVIILSGMYVSYSEWIDYEIDTAIELGKTIIGVKPRGQERIPSKVSENADVMVGWNSNSVVQAVRDYA</sequence>
<dbReference type="Proteomes" id="UP001524435">
    <property type="component" value="Unassembled WGS sequence"/>
</dbReference>
<dbReference type="SUPFAM" id="SSF52206">
    <property type="entry name" value="Hypothetical protein MTH538"/>
    <property type="match status" value="1"/>
</dbReference>
<dbReference type="InterPro" id="IPR036490">
    <property type="entry name" value="ThsB_TIR-like_sf"/>
</dbReference>
<dbReference type="Gene3D" id="3.40.50.9200">
    <property type="entry name" value="Hypothetical protein MTH538"/>
    <property type="match status" value="1"/>
</dbReference>
<dbReference type="InterPro" id="IPR015032">
    <property type="entry name" value="ThsB__TIR-like_domain"/>
</dbReference>
<protein>
    <submittedName>
        <fullName evidence="2">TIR domain-containing protein</fullName>
    </submittedName>
</protein>
<evidence type="ECO:0000313" key="3">
    <source>
        <dbReference type="Proteomes" id="UP001524435"/>
    </source>
</evidence>
<name>A0ABT1SI87_9FIRM</name>
<accession>A0ABT1SI87</accession>
<comment type="caution">
    <text evidence="2">The sequence shown here is derived from an EMBL/GenBank/DDBJ whole genome shotgun (WGS) entry which is preliminary data.</text>
</comment>
<organism evidence="2 3">
    <name type="scientific">Massilicoli timonensis</name>
    <dbReference type="NCBI Taxonomy" id="2015901"/>
    <lineage>
        <taxon>Bacteria</taxon>
        <taxon>Bacillati</taxon>
        <taxon>Bacillota</taxon>
        <taxon>Erysipelotrichia</taxon>
        <taxon>Erysipelotrichales</taxon>
        <taxon>Erysipelotrichaceae</taxon>
        <taxon>Massilicoli</taxon>
    </lineage>
</organism>
<dbReference type="Pfam" id="PF08937">
    <property type="entry name" value="ThsB_TIR"/>
    <property type="match status" value="1"/>
</dbReference>
<keyword evidence="3" id="KW-1185">Reference proteome</keyword>
<reference evidence="2 3" key="1">
    <citation type="submission" date="2022-06" db="EMBL/GenBank/DDBJ databases">
        <title>Isolation of gut microbiota from human fecal samples.</title>
        <authorList>
            <person name="Pamer E.G."/>
            <person name="Barat B."/>
            <person name="Waligurski E."/>
            <person name="Medina S."/>
            <person name="Paddock L."/>
            <person name="Mostad J."/>
        </authorList>
    </citation>
    <scope>NUCLEOTIDE SEQUENCE [LARGE SCALE GENOMIC DNA]</scope>
    <source>
        <strain evidence="2 3">DFI.6.1</strain>
    </source>
</reference>
<evidence type="ECO:0000259" key="1">
    <source>
        <dbReference type="Pfam" id="PF08937"/>
    </source>
</evidence>
<feature type="domain" description="Thoeris protein ThsB TIR-like" evidence="1">
    <location>
        <begin position="11"/>
        <end position="106"/>
    </location>
</feature>
<dbReference type="RefSeq" id="WP_256197227.1">
    <property type="nucleotide sequence ID" value="NZ_JANGCH010000001.1"/>
</dbReference>